<proteinExistence type="predicted"/>
<protein>
    <recommendedName>
        <fullName evidence="3">Alginate lyase domain-containing protein</fullName>
    </recommendedName>
</protein>
<evidence type="ECO:0008006" key="3">
    <source>
        <dbReference type="Google" id="ProtNLM"/>
    </source>
</evidence>
<dbReference type="OrthoDB" id="275036at2"/>
<dbReference type="AlphaFoldDB" id="A0A5B9QGI1"/>
<keyword evidence="2" id="KW-1185">Reference proteome</keyword>
<accession>A0A5B9QGI1</accession>
<reference evidence="1 2" key="1">
    <citation type="submission" date="2019-08" db="EMBL/GenBank/DDBJ databases">
        <title>Deep-cultivation of Planctomycetes and their phenomic and genomic characterization uncovers novel biology.</title>
        <authorList>
            <person name="Wiegand S."/>
            <person name="Jogler M."/>
            <person name="Boedeker C."/>
            <person name="Pinto D."/>
            <person name="Vollmers J."/>
            <person name="Rivas-Marin E."/>
            <person name="Kohn T."/>
            <person name="Peeters S.H."/>
            <person name="Heuer A."/>
            <person name="Rast P."/>
            <person name="Oberbeckmann S."/>
            <person name="Bunk B."/>
            <person name="Jeske O."/>
            <person name="Meyerdierks A."/>
            <person name="Storesund J.E."/>
            <person name="Kallscheuer N."/>
            <person name="Luecker S."/>
            <person name="Lage O.M."/>
            <person name="Pohl T."/>
            <person name="Merkel B.J."/>
            <person name="Hornburger P."/>
            <person name="Mueller R.-W."/>
            <person name="Bruemmer F."/>
            <person name="Labrenz M."/>
            <person name="Spormann A.M."/>
            <person name="Op den Camp H."/>
            <person name="Overmann J."/>
            <person name="Amann R."/>
            <person name="Jetten M.S.M."/>
            <person name="Mascher T."/>
            <person name="Medema M.H."/>
            <person name="Devos D.P."/>
            <person name="Kaster A.-K."/>
            <person name="Ovreas L."/>
            <person name="Rohde M."/>
            <person name="Galperin M.Y."/>
            <person name="Jogler C."/>
        </authorList>
    </citation>
    <scope>NUCLEOTIDE SEQUENCE [LARGE SCALE GENOMIC DNA]</scope>
    <source>
        <strain evidence="1 2">Pr1d</strain>
    </source>
</reference>
<gene>
    <name evidence="1" type="ORF">Pr1d_33450</name>
</gene>
<dbReference type="EMBL" id="CP042913">
    <property type="protein sequence ID" value="QEG36036.1"/>
    <property type="molecule type" value="Genomic_DNA"/>
</dbReference>
<evidence type="ECO:0000313" key="1">
    <source>
        <dbReference type="EMBL" id="QEG36036.1"/>
    </source>
</evidence>
<dbReference type="RefSeq" id="WP_148074454.1">
    <property type="nucleotide sequence ID" value="NZ_CP042913.1"/>
</dbReference>
<organism evidence="1 2">
    <name type="scientific">Bythopirellula goksoeyrii</name>
    <dbReference type="NCBI Taxonomy" id="1400387"/>
    <lineage>
        <taxon>Bacteria</taxon>
        <taxon>Pseudomonadati</taxon>
        <taxon>Planctomycetota</taxon>
        <taxon>Planctomycetia</taxon>
        <taxon>Pirellulales</taxon>
        <taxon>Lacipirellulaceae</taxon>
        <taxon>Bythopirellula</taxon>
    </lineage>
</organism>
<sequence>MSVKLHNIALAQFIHCARNSLSVLLILCLVLHHWPALGDEIPELQGWESKMIHNGKKWGEYLNPENGHSVDERLGAQYYDSQWVFYQIADYTGNREPWYTYASYARQIYFDEYLIPNEFRAQGYRRFPEGLYQDFRRGGKITIESLRLIRDMPAFSTVDSLTRGPDHRSGYSEVLSREVAYTVGANILAEKAGLNRVHESDGTPRLKPLVSMMENHLWQWRTQDFSDSDISRVAPFMMGLTAYALIEFHEWEVQNNRDPTAYWPQTHWPTIQSALYAVFTWLHDEAMVISSEDEITIRMWVPMKRIGYATFRYMDRTIPEVGAPTPAPDLNLLVAHVYYWLFYQTGEEQFKSIGDQLFAGGVRYGSPEWSGKHFNQLYRLSFKAFDWRAARTHNKTVRPDHSEKVVYP</sequence>
<dbReference type="Proteomes" id="UP000323917">
    <property type="component" value="Chromosome"/>
</dbReference>
<name>A0A5B9QGI1_9BACT</name>
<dbReference type="KEGG" id="bgok:Pr1d_33450"/>
<evidence type="ECO:0000313" key="2">
    <source>
        <dbReference type="Proteomes" id="UP000323917"/>
    </source>
</evidence>